<dbReference type="GO" id="GO:0005886">
    <property type="term" value="C:plasma membrane"/>
    <property type="evidence" value="ECO:0007669"/>
    <property type="project" value="UniProtKB-SubCell"/>
</dbReference>
<dbReference type="GO" id="GO:0009003">
    <property type="term" value="F:signal peptidase activity"/>
    <property type="evidence" value="ECO:0007669"/>
    <property type="project" value="UniProtKB-EC"/>
</dbReference>
<keyword evidence="11" id="KW-1185">Reference proteome</keyword>
<dbReference type="InterPro" id="IPR019758">
    <property type="entry name" value="Pept_S26A_signal_pept_1_CS"/>
</dbReference>
<keyword evidence="7" id="KW-0812">Transmembrane</keyword>
<evidence type="ECO:0000256" key="8">
    <source>
        <dbReference type="SAM" id="MobiDB-lite"/>
    </source>
</evidence>
<comment type="catalytic activity">
    <reaction evidence="1 7">
        <text>Cleavage of hydrophobic, N-terminal signal or leader sequences from secreted and periplasmic proteins.</text>
        <dbReference type="EC" id="3.4.21.89"/>
    </reaction>
</comment>
<evidence type="ECO:0000256" key="1">
    <source>
        <dbReference type="ARBA" id="ARBA00000677"/>
    </source>
</evidence>
<evidence type="ECO:0000256" key="7">
    <source>
        <dbReference type="RuleBase" id="RU362042"/>
    </source>
</evidence>
<feature type="active site" evidence="6">
    <location>
        <position position="77"/>
    </location>
</feature>
<keyword evidence="7" id="KW-1133">Transmembrane helix</keyword>
<dbReference type="RefSeq" id="WP_359873921.1">
    <property type="nucleotide sequence ID" value="NZ_JBEYHT010000006.1"/>
</dbReference>
<proteinExistence type="inferred from homology"/>
<reference evidence="10 11" key="1">
    <citation type="journal article" date="2016" name="Genome Announc.">
        <title>Complete Genome Sequence of Thiostrepton-Producing Streptomyces laurentii ATCC 31255.</title>
        <authorList>
            <person name="Doi K."/>
            <person name="Fujino Y."/>
            <person name="Nagayoshi Y."/>
            <person name="Ohshima T."/>
            <person name="Ogata S."/>
        </authorList>
    </citation>
    <scope>NUCLEOTIDE SEQUENCE [LARGE SCALE GENOMIC DNA]</scope>
    <source>
        <strain evidence="10 11">ATCC 31255</strain>
    </source>
</reference>
<feature type="transmembrane region" description="Helical" evidence="7">
    <location>
        <begin position="49"/>
        <end position="72"/>
    </location>
</feature>
<evidence type="ECO:0000313" key="10">
    <source>
        <dbReference type="EMBL" id="BAU84273.1"/>
    </source>
</evidence>
<evidence type="ECO:0000256" key="4">
    <source>
        <dbReference type="ARBA" id="ARBA00013208"/>
    </source>
</evidence>
<dbReference type="KEGG" id="slau:SLA_3362"/>
<dbReference type="PANTHER" id="PTHR43390">
    <property type="entry name" value="SIGNAL PEPTIDASE I"/>
    <property type="match status" value="1"/>
</dbReference>
<evidence type="ECO:0000259" key="9">
    <source>
        <dbReference type="Pfam" id="PF10502"/>
    </source>
</evidence>
<name>A0A160P1L9_STRLU</name>
<evidence type="ECO:0000256" key="5">
    <source>
        <dbReference type="ARBA" id="ARBA00022801"/>
    </source>
</evidence>
<evidence type="ECO:0000313" key="11">
    <source>
        <dbReference type="Proteomes" id="UP000217676"/>
    </source>
</evidence>
<dbReference type="CDD" id="cd06530">
    <property type="entry name" value="S26_SPase_I"/>
    <property type="match status" value="1"/>
</dbReference>
<dbReference type="PANTHER" id="PTHR43390:SF1">
    <property type="entry name" value="CHLOROPLAST PROCESSING PEPTIDASE"/>
    <property type="match status" value="1"/>
</dbReference>
<evidence type="ECO:0000256" key="3">
    <source>
        <dbReference type="ARBA" id="ARBA00009370"/>
    </source>
</evidence>
<evidence type="ECO:0000256" key="6">
    <source>
        <dbReference type="PIRSR" id="PIRSR600223-1"/>
    </source>
</evidence>
<protein>
    <recommendedName>
        <fullName evidence="4 7">Signal peptidase I</fullName>
        <ecNumber evidence="4 7">3.4.21.89</ecNumber>
    </recommendedName>
</protein>
<feature type="compositionally biased region" description="Basic and acidic residues" evidence="8">
    <location>
        <begin position="1"/>
        <end position="15"/>
    </location>
</feature>
<feature type="region of interest" description="Disordered" evidence="8">
    <location>
        <begin position="1"/>
        <end position="41"/>
    </location>
</feature>
<comment type="similarity">
    <text evidence="3 7">Belongs to the peptidase S26 family.</text>
</comment>
<dbReference type="EC" id="3.4.21.89" evidence="4 7"/>
<accession>A0A160P1L9</accession>
<dbReference type="InterPro" id="IPR019533">
    <property type="entry name" value="Peptidase_S26"/>
</dbReference>
<sequence length="263" mass="28260">MGDAVVDARDERDGPEAGSPGDGHGRRRGRGRARGPADGKRKRPLWQELPVLVVVALGLAFLIKTFLLQAFLIPSGSMQNTLQVDDRVLVDKLTPWFGAEPDRGEVVVFRDPAEWLSGTPVAEPNAAQKFLSFIGLMPAAGEQHLIKRVIGVAGDTIECAGTGPLKVNGKPLSEPYVFAGNTPCSTDGPGQFKVTVPDGRIWVMGDHRQSSYDSRYHQTDKNGGMVPLSEVVGRAVVVAWPVTHWSTLPVPDTFDQPGLAPAP</sequence>
<comment type="subcellular location">
    <subcellularLocation>
        <location evidence="2">Cell membrane</location>
        <topology evidence="2">Single-pass type II membrane protein</topology>
    </subcellularLocation>
    <subcellularLocation>
        <location evidence="7">Membrane</location>
        <topology evidence="7">Single-pass type II membrane protein</topology>
    </subcellularLocation>
</comment>
<dbReference type="Gene3D" id="2.10.109.10">
    <property type="entry name" value="Umud Fragment, subunit A"/>
    <property type="match status" value="1"/>
</dbReference>
<dbReference type="NCBIfam" id="TIGR02227">
    <property type="entry name" value="sigpep_I_bact"/>
    <property type="match status" value="1"/>
</dbReference>
<evidence type="ECO:0000256" key="2">
    <source>
        <dbReference type="ARBA" id="ARBA00004401"/>
    </source>
</evidence>
<dbReference type="PRINTS" id="PR00727">
    <property type="entry name" value="LEADERPTASE"/>
</dbReference>
<dbReference type="PROSITE" id="PS00761">
    <property type="entry name" value="SPASE_I_3"/>
    <property type="match status" value="1"/>
</dbReference>
<dbReference type="EMBL" id="AP017424">
    <property type="protein sequence ID" value="BAU84273.1"/>
    <property type="molecule type" value="Genomic_DNA"/>
</dbReference>
<feature type="domain" description="Peptidase S26" evidence="9">
    <location>
        <begin position="48"/>
        <end position="240"/>
    </location>
</feature>
<dbReference type="GO" id="GO:0004252">
    <property type="term" value="F:serine-type endopeptidase activity"/>
    <property type="evidence" value="ECO:0007669"/>
    <property type="project" value="InterPro"/>
</dbReference>
<dbReference type="AlphaFoldDB" id="A0A160P1L9"/>
<dbReference type="SUPFAM" id="SSF51306">
    <property type="entry name" value="LexA/Signal peptidase"/>
    <property type="match status" value="1"/>
</dbReference>
<keyword evidence="7" id="KW-0472">Membrane</keyword>
<gene>
    <name evidence="10" type="ORF">SLA_3362</name>
</gene>
<organism evidence="10 11">
    <name type="scientific">Streptomyces laurentii</name>
    <dbReference type="NCBI Taxonomy" id="39478"/>
    <lineage>
        <taxon>Bacteria</taxon>
        <taxon>Bacillati</taxon>
        <taxon>Actinomycetota</taxon>
        <taxon>Actinomycetes</taxon>
        <taxon>Kitasatosporales</taxon>
        <taxon>Streptomycetaceae</taxon>
        <taxon>Streptomyces</taxon>
    </lineage>
</organism>
<dbReference type="InterPro" id="IPR036286">
    <property type="entry name" value="LexA/Signal_pep-like_sf"/>
</dbReference>
<feature type="active site" evidence="6">
    <location>
        <position position="147"/>
    </location>
</feature>
<keyword evidence="7" id="KW-0645">Protease</keyword>
<dbReference type="Proteomes" id="UP000217676">
    <property type="component" value="Chromosome"/>
</dbReference>
<dbReference type="Pfam" id="PF10502">
    <property type="entry name" value="Peptidase_S26"/>
    <property type="match status" value="1"/>
</dbReference>
<dbReference type="InterPro" id="IPR000223">
    <property type="entry name" value="Pept_S26A_signal_pept_1"/>
</dbReference>
<keyword evidence="5 7" id="KW-0378">Hydrolase</keyword>
<dbReference type="GO" id="GO:0006465">
    <property type="term" value="P:signal peptide processing"/>
    <property type="evidence" value="ECO:0007669"/>
    <property type="project" value="InterPro"/>
</dbReference>